<protein>
    <recommendedName>
        <fullName evidence="4">DUF1648 domain-containing protein</fullName>
    </recommendedName>
</protein>
<feature type="transmembrane region" description="Helical" evidence="1">
    <location>
        <begin position="92"/>
        <end position="115"/>
    </location>
</feature>
<accession>A0A1F7YS42</accession>
<dbReference type="EMBL" id="MGGM01000015">
    <property type="protein sequence ID" value="OGM29315.1"/>
    <property type="molecule type" value="Genomic_DNA"/>
</dbReference>
<evidence type="ECO:0008006" key="4">
    <source>
        <dbReference type="Google" id="ProtNLM"/>
    </source>
</evidence>
<proteinExistence type="predicted"/>
<keyword evidence="1" id="KW-1133">Transmembrane helix</keyword>
<reference evidence="2 3" key="1">
    <citation type="journal article" date="2016" name="Nat. Commun.">
        <title>Thousands of microbial genomes shed light on interconnected biogeochemical processes in an aquifer system.</title>
        <authorList>
            <person name="Anantharaman K."/>
            <person name="Brown C.T."/>
            <person name="Hug L.A."/>
            <person name="Sharon I."/>
            <person name="Castelle C.J."/>
            <person name="Probst A.J."/>
            <person name="Thomas B.C."/>
            <person name="Singh A."/>
            <person name="Wilkins M.J."/>
            <person name="Karaoz U."/>
            <person name="Brodie E.L."/>
            <person name="Williams K.H."/>
            <person name="Hubbard S.S."/>
            <person name="Banfield J.F."/>
        </authorList>
    </citation>
    <scope>NUCLEOTIDE SEQUENCE [LARGE SCALE GENOMIC DNA]</scope>
</reference>
<dbReference type="STRING" id="1802500.A2801_02215"/>
<keyword evidence="1" id="KW-0472">Membrane</keyword>
<sequence>MKSQKISQLLEVIPFPLLIISVFVLNGGIIGAVLLWQDRLPPMIPLLYGQPRGAAQLAPRIALVIPPIIAQIVLFVNIAVSTIMNDEFVQKVLVSFAILGSIFALITVVKIFSIVGSF</sequence>
<comment type="caution">
    <text evidence="2">The sequence shown here is derived from an EMBL/GenBank/DDBJ whole genome shotgun (WGS) entry which is preliminary data.</text>
</comment>
<evidence type="ECO:0000256" key="1">
    <source>
        <dbReference type="SAM" id="Phobius"/>
    </source>
</evidence>
<dbReference type="AlphaFoldDB" id="A0A1F7YS42"/>
<evidence type="ECO:0000313" key="3">
    <source>
        <dbReference type="Proteomes" id="UP000177263"/>
    </source>
</evidence>
<organism evidence="2 3">
    <name type="scientific">Candidatus Woesebacteria bacterium RIFCSPHIGHO2_01_FULL_41_10</name>
    <dbReference type="NCBI Taxonomy" id="1802500"/>
    <lineage>
        <taxon>Bacteria</taxon>
        <taxon>Candidatus Woeseibacteriota</taxon>
    </lineage>
</organism>
<feature type="transmembrane region" description="Helical" evidence="1">
    <location>
        <begin position="12"/>
        <end position="37"/>
    </location>
</feature>
<gene>
    <name evidence="2" type="ORF">A2801_02215</name>
</gene>
<keyword evidence="1" id="KW-0812">Transmembrane</keyword>
<evidence type="ECO:0000313" key="2">
    <source>
        <dbReference type="EMBL" id="OGM29315.1"/>
    </source>
</evidence>
<name>A0A1F7YS42_9BACT</name>
<dbReference type="Proteomes" id="UP000177263">
    <property type="component" value="Unassembled WGS sequence"/>
</dbReference>
<feature type="transmembrane region" description="Helical" evidence="1">
    <location>
        <begin position="57"/>
        <end position="80"/>
    </location>
</feature>